<name>A0A327L6M5_9BRAD</name>
<dbReference type="PANTHER" id="PTHR22911">
    <property type="entry name" value="ACYL-MALONYL CONDENSING ENZYME-RELATED"/>
    <property type="match status" value="1"/>
</dbReference>
<sequence>MTGSAPSTAPSQIAPAPAASSASTRIENIPLGILFMIGATVMFALSSAFAKWQVSLYPVGEVMAFRSISSLLVCSLFVLPFTGVSVFATKKPGQHIARGFSQAISQTLTVLAVSMMPIAGAIAIGFSAPLFAALISVLWLGERAGWARWGALLLGFAGVLIVTEPGADSLQLGALFALGNAVMYGSVTVAVRGMTKTESANTLLMWQMLTMSFFHSFLLLFGFRMPTGIDALMLVGTGVCNAVQQYCWTKALHLAPTTAVSPFYYMTLVWAIVIGFFVWGDQPTVALLAGSAIVIASGLFLLWHEGRLRRAKETQATPTAAAPPAKAPEPTCAAVLPTVAAPAVAPSRPKAVMGRTAG</sequence>
<feature type="transmembrane region" description="Helical" evidence="6">
    <location>
        <begin position="146"/>
        <end position="163"/>
    </location>
</feature>
<accession>A0A327L6M5</accession>
<feature type="transmembrane region" description="Helical" evidence="6">
    <location>
        <begin position="110"/>
        <end position="140"/>
    </location>
</feature>
<dbReference type="InterPro" id="IPR000620">
    <property type="entry name" value="EamA_dom"/>
</dbReference>
<evidence type="ECO:0000256" key="5">
    <source>
        <dbReference type="ARBA" id="ARBA00023136"/>
    </source>
</evidence>
<comment type="caution">
    <text evidence="8">The sequence shown here is derived from an EMBL/GenBank/DDBJ whole genome shotgun (WGS) entry which is preliminary data.</text>
</comment>
<evidence type="ECO:0000313" key="9">
    <source>
        <dbReference type="Proteomes" id="UP000249130"/>
    </source>
</evidence>
<dbReference type="InterPro" id="IPR037185">
    <property type="entry name" value="EmrE-like"/>
</dbReference>
<dbReference type="Pfam" id="PF00892">
    <property type="entry name" value="EamA"/>
    <property type="match status" value="2"/>
</dbReference>
<keyword evidence="3 6" id="KW-0812">Transmembrane</keyword>
<keyword evidence="4 6" id="KW-1133">Transmembrane helix</keyword>
<gene>
    <name evidence="8" type="ORF">CH341_02150</name>
</gene>
<dbReference type="AlphaFoldDB" id="A0A327L6M5"/>
<dbReference type="RefSeq" id="WP_111417398.1">
    <property type="nucleotide sequence ID" value="NZ_NPEX01000007.1"/>
</dbReference>
<evidence type="ECO:0000256" key="1">
    <source>
        <dbReference type="ARBA" id="ARBA00004141"/>
    </source>
</evidence>
<evidence type="ECO:0000256" key="3">
    <source>
        <dbReference type="ARBA" id="ARBA00022692"/>
    </source>
</evidence>
<keyword evidence="5 6" id="KW-0472">Membrane</keyword>
<evidence type="ECO:0000259" key="7">
    <source>
        <dbReference type="Pfam" id="PF00892"/>
    </source>
</evidence>
<feature type="domain" description="EamA" evidence="7">
    <location>
        <begin position="172"/>
        <end position="301"/>
    </location>
</feature>
<dbReference type="PANTHER" id="PTHR22911:SF6">
    <property type="entry name" value="SOLUTE CARRIER FAMILY 35 MEMBER G1"/>
    <property type="match status" value="1"/>
</dbReference>
<protein>
    <submittedName>
        <fullName evidence="8">EamA family transporter</fullName>
    </submittedName>
</protein>
<proteinExistence type="inferred from homology"/>
<organism evidence="8 9">
    <name type="scientific">Rhodoplanes roseus</name>
    <dbReference type="NCBI Taxonomy" id="29409"/>
    <lineage>
        <taxon>Bacteria</taxon>
        <taxon>Pseudomonadati</taxon>
        <taxon>Pseudomonadota</taxon>
        <taxon>Alphaproteobacteria</taxon>
        <taxon>Hyphomicrobiales</taxon>
        <taxon>Nitrobacteraceae</taxon>
        <taxon>Rhodoplanes</taxon>
    </lineage>
</organism>
<reference evidence="8 9" key="1">
    <citation type="submission" date="2017-07" db="EMBL/GenBank/DDBJ databases">
        <title>Draft Genome Sequences of Select Purple Nonsulfur Bacteria.</title>
        <authorList>
            <person name="Lasarre B."/>
            <person name="Mckinlay J.B."/>
        </authorList>
    </citation>
    <scope>NUCLEOTIDE SEQUENCE [LARGE SCALE GENOMIC DNA]</scope>
    <source>
        <strain evidence="8 9">DSM 5909</strain>
    </source>
</reference>
<feature type="transmembrane region" description="Helical" evidence="6">
    <location>
        <begin position="203"/>
        <end position="223"/>
    </location>
</feature>
<evidence type="ECO:0000256" key="4">
    <source>
        <dbReference type="ARBA" id="ARBA00022989"/>
    </source>
</evidence>
<feature type="transmembrane region" description="Helical" evidence="6">
    <location>
        <begin position="70"/>
        <end position="89"/>
    </location>
</feature>
<feature type="transmembrane region" description="Helical" evidence="6">
    <location>
        <begin position="285"/>
        <end position="303"/>
    </location>
</feature>
<feature type="transmembrane region" description="Helical" evidence="6">
    <location>
        <begin position="31"/>
        <end position="50"/>
    </location>
</feature>
<keyword evidence="9" id="KW-1185">Reference proteome</keyword>
<dbReference type="SUPFAM" id="SSF103481">
    <property type="entry name" value="Multidrug resistance efflux transporter EmrE"/>
    <property type="match status" value="2"/>
</dbReference>
<dbReference type="Proteomes" id="UP000249130">
    <property type="component" value="Unassembled WGS sequence"/>
</dbReference>
<dbReference type="EMBL" id="NPEX01000007">
    <property type="protein sequence ID" value="RAI45834.1"/>
    <property type="molecule type" value="Genomic_DNA"/>
</dbReference>
<feature type="transmembrane region" description="Helical" evidence="6">
    <location>
        <begin position="263"/>
        <end position="279"/>
    </location>
</feature>
<feature type="domain" description="EamA" evidence="7">
    <location>
        <begin position="31"/>
        <end position="163"/>
    </location>
</feature>
<comment type="subcellular location">
    <subcellularLocation>
        <location evidence="1">Membrane</location>
        <topology evidence="1">Multi-pass membrane protein</topology>
    </subcellularLocation>
</comment>
<comment type="similarity">
    <text evidence="2">Belongs to the drug/metabolite transporter (DMT) superfamily. 10 TMS drug/metabolite exporter (DME) (TC 2.A.7.3) family.</text>
</comment>
<evidence type="ECO:0000313" key="8">
    <source>
        <dbReference type="EMBL" id="RAI45834.1"/>
    </source>
</evidence>
<feature type="transmembrane region" description="Helical" evidence="6">
    <location>
        <begin position="170"/>
        <end position="191"/>
    </location>
</feature>
<dbReference type="OrthoDB" id="7818056at2"/>
<evidence type="ECO:0000256" key="2">
    <source>
        <dbReference type="ARBA" id="ARBA00009853"/>
    </source>
</evidence>
<evidence type="ECO:0000256" key="6">
    <source>
        <dbReference type="SAM" id="Phobius"/>
    </source>
</evidence>
<dbReference type="GO" id="GO:0016020">
    <property type="term" value="C:membrane"/>
    <property type="evidence" value="ECO:0007669"/>
    <property type="project" value="UniProtKB-SubCell"/>
</dbReference>